<keyword evidence="2" id="KW-1185">Reference proteome</keyword>
<accession>A0A4Z2CXM6</accession>
<comment type="caution">
    <text evidence="1">The sequence shown here is derived from an EMBL/GenBank/DDBJ whole genome shotgun (WGS) entry which is preliminary data.</text>
</comment>
<evidence type="ECO:0000313" key="1">
    <source>
        <dbReference type="EMBL" id="TNN08992.1"/>
    </source>
</evidence>
<organism evidence="1 2">
    <name type="scientific">Schistosoma japonicum</name>
    <name type="common">Blood fluke</name>
    <dbReference type="NCBI Taxonomy" id="6182"/>
    <lineage>
        <taxon>Eukaryota</taxon>
        <taxon>Metazoa</taxon>
        <taxon>Spiralia</taxon>
        <taxon>Lophotrochozoa</taxon>
        <taxon>Platyhelminthes</taxon>
        <taxon>Trematoda</taxon>
        <taxon>Digenea</taxon>
        <taxon>Strigeidida</taxon>
        <taxon>Schistosomatoidea</taxon>
        <taxon>Schistosomatidae</taxon>
        <taxon>Schistosoma</taxon>
    </lineage>
</organism>
<dbReference type="AlphaFoldDB" id="A0A4Z2CXM6"/>
<gene>
    <name evidence="1" type="ORF">EWB00_006690</name>
</gene>
<proteinExistence type="predicted"/>
<dbReference type="Proteomes" id="UP000311919">
    <property type="component" value="Unassembled WGS sequence"/>
</dbReference>
<sequence length="79" mass="9016">MPKIALTSNPTEKSIQRAMREIFSRKVIPIELVLTTGSVPQKKHFNNWPSEISCRPLFTAQCHPRSKDIEGNLVRTLEV</sequence>
<evidence type="ECO:0000313" key="2">
    <source>
        <dbReference type="Proteomes" id="UP000311919"/>
    </source>
</evidence>
<reference evidence="1 2" key="1">
    <citation type="submission" date="2019-03" db="EMBL/GenBank/DDBJ databases">
        <title>An improved genome assembly of the fluke Schistosoma japonicum.</title>
        <authorList>
            <person name="Hu W."/>
            <person name="Luo F."/>
            <person name="Yin M."/>
            <person name="Mo X."/>
            <person name="Sun C."/>
            <person name="Wu Q."/>
            <person name="Zhu B."/>
            <person name="Xiang M."/>
            <person name="Wang J."/>
            <person name="Wang Y."/>
            <person name="Zhang T."/>
            <person name="Xu B."/>
            <person name="Zheng H."/>
            <person name="Feng Z."/>
        </authorList>
    </citation>
    <scope>NUCLEOTIDE SEQUENCE [LARGE SCALE GENOMIC DNA]</scope>
    <source>
        <strain evidence="1">HuSjv2</strain>
        <tissue evidence="1">Worms</tissue>
    </source>
</reference>
<protein>
    <submittedName>
        <fullName evidence="1">Uncharacterized protein</fullName>
    </submittedName>
</protein>
<dbReference type="EMBL" id="SKCS01000401">
    <property type="protein sequence ID" value="TNN08992.1"/>
    <property type="molecule type" value="Genomic_DNA"/>
</dbReference>
<name>A0A4Z2CXM6_SCHJA</name>